<dbReference type="PANTHER" id="PTHR11644">
    <property type="entry name" value="CYTIDINE DEAMINASE"/>
    <property type="match status" value="1"/>
</dbReference>
<dbReference type="OrthoDB" id="9795347at2"/>
<dbReference type="KEGG" id="ada:A5CPEGH6_13930"/>
<dbReference type="GO" id="GO:0005829">
    <property type="term" value="C:cytosol"/>
    <property type="evidence" value="ECO:0007669"/>
    <property type="project" value="TreeGrafter"/>
</dbReference>
<dbReference type="Proteomes" id="UP000319374">
    <property type="component" value="Chromosome"/>
</dbReference>
<dbReference type="RefSeq" id="WP_141428557.1">
    <property type="nucleotide sequence ID" value="NZ_AP019736.1"/>
</dbReference>
<dbReference type="GO" id="GO:0004126">
    <property type="term" value="F:cytidine deaminase activity"/>
    <property type="evidence" value="ECO:0007669"/>
    <property type="project" value="TreeGrafter"/>
</dbReference>
<accession>A0A4Y1X143</accession>
<organism evidence="3 4">
    <name type="scientific">Alistipes dispar</name>
    <dbReference type="NCBI Taxonomy" id="2585119"/>
    <lineage>
        <taxon>Bacteria</taxon>
        <taxon>Pseudomonadati</taxon>
        <taxon>Bacteroidota</taxon>
        <taxon>Bacteroidia</taxon>
        <taxon>Bacteroidales</taxon>
        <taxon>Rikenellaceae</taxon>
        <taxon>Alistipes</taxon>
    </lineage>
</organism>
<dbReference type="AlphaFoldDB" id="A0A4Y1X143"/>
<dbReference type="GO" id="GO:0072527">
    <property type="term" value="P:pyrimidine-containing compound metabolic process"/>
    <property type="evidence" value="ECO:0007669"/>
    <property type="project" value="UniProtKB-ARBA"/>
</dbReference>
<dbReference type="PANTHER" id="PTHR11644:SF2">
    <property type="entry name" value="CYTIDINE DEAMINASE"/>
    <property type="match status" value="1"/>
</dbReference>
<dbReference type="InterPro" id="IPR050202">
    <property type="entry name" value="Cyt/Deoxycyt_deaminase"/>
</dbReference>
<dbReference type="EMBL" id="AP019736">
    <property type="protein sequence ID" value="BBL06755.1"/>
    <property type="molecule type" value="Genomic_DNA"/>
</dbReference>
<dbReference type="Pfam" id="PF00383">
    <property type="entry name" value="dCMP_cyt_deam_1"/>
    <property type="match status" value="1"/>
</dbReference>
<dbReference type="InterPro" id="IPR016193">
    <property type="entry name" value="Cytidine_deaminase-like"/>
</dbReference>
<comment type="similarity">
    <text evidence="1">Belongs to the cytidine and deoxycytidylate deaminase family.</text>
</comment>
<dbReference type="CDD" id="cd01283">
    <property type="entry name" value="cytidine_deaminase"/>
    <property type="match status" value="1"/>
</dbReference>
<dbReference type="Gene3D" id="3.40.140.10">
    <property type="entry name" value="Cytidine Deaminase, domain 2"/>
    <property type="match status" value="1"/>
</dbReference>
<evidence type="ECO:0000256" key="1">
    <source>
        <dbReference type="ARBA" id="ARBA00006576"/>
    </source>
</evidence>
<sequence>MEKRFSFDYEHYAALAELPEADRRLVAEAERATANAHAPYSKFRVGAAARLRSGRILCGSNFESEVYPAGLCAERSLLFYAQANYPDDPVETLAIASDPSARECYPCGQCRQVMVDVERRQGVPMRVVMSGGGSASAVDSAARLLPFAFVL</sequence>
<evidence type="ECO:0000313" key="3">
    <source>
        <dbReference type="EMBL" id="BBL06755.1"/>
    </source>
</evidence>
<dbReference type="PROSITE" id="PS51747">
    <property type="entry name" value="CYT_DCMP_DEAMINASES_2"/>
    <property type="match status" value="1"/>
</dbReference>
<dbReference type="GO" id="GO:0055086">
    <property type="term" value="P:nucleobase-containing small molecule metabolic process"/>
    <property type="evidence" value="ECO:0007669"/>
    <property type="project" value="UniProtKB-ARBA"/>
</dbReference>
<protein>
    <submittedName>
        <fullName evidence="3">Cytidine deaminase</fullName>
    </submittedName>
</protein>
<dbReference type="SUPFAM" id="SSF53927">
    <property type="entry name" value="Cytidine deaminase-like"/>
    <property type="match status" value="1"/>
</dbReference>
<name>A0A4Y1X143_9BACT</name>
<dbReference type="GO" id="GO:0008270">
    <property type="term" value="F:zinc ion binding"/>
    <property type="evidence" value="ECO:0007669"/>
    <property type="project" value="TreeGrafter"/>
</dbReference>
<proteinExistence type="inferred from homology"/>
<dbReference type="NCBIfam" id="NF004064">
    <property type="entry name" value="PRK05578.1"/>
    <property type="match status" value="1"/>
</dbReference>
<evidence type="ECO:0000259" key="2">
    <source>
        <dbReference type="PROSITE" id="PS51747"/>
    </source>
</evidence>
<evidence type="ECO:0000313" key="4">
    <source>
        <dbReference type="Proteomes" id="UP000319374"/>
    </source>
</evidence>
<gene>
    <name evidence="3" type="ORF">A5CPEGH6_13930</name>
</gene>
<keyword evidence="4" id="KW-1185">Reference proteome</keyword>
<dbReference type="GeneID" id="98673370"/>
<reference evidence="4" key="1">
    <citation type="submission" date="2019-06" db="EMBL/GenBank/DDBJ databases">
        <title>Alistipes onderdonkii subsp. vulgaris subsp. nov., Alistipes dispar sp. nov. and Alistipes communis sp. nov., isolated from human faeces, and creation of Alistipes onderdonkii subsp. onderdonkii subsp. nov.</title>
        <authorList>
            <person name="Sakamoto M."/>
            <person name="Ikeyama N."/>
            <person name="Ogata Y."/>
            <person name="Suda W."/>
            <person name="Iino T."/>
            <person name="Hattori M."/>
            <person name="Ohkuma M."/>
        </authorList>
    </citation>
    <scope>NUCLEOTIDE SEQUENCE [LARGE SCALE GENOMIC DNA]</scope>
    <source>
        <strain evidence="4">5CPEGH6</strain>
    </source>
</reference>
<feature type="domain" description="CMP/dCMP-type deaminase" evidence="2">
    <location>
        <begin position="20"/>
        <end position="151"/>
    </location>
</feature>
<dbReference type="InterPro" id="IPR002125">
    <property type="entry name" value="CMP_dCMP_dom"/>
</dbReference>